<dbReference type="InterPro" id="IPR036097">
    <property type="entry name" value="HisK_dim/P_sf"/>
</dbReference>
<dbReference type="Pfam" id="PF02518">
    <property type="entry name" value="HATPase_c"/>
    <property type="match status" value="1"/>
</dbReference>
<dbReference type="EMBL" id="NXFY01000023">
    <property type="protein sequence ID" value="PHO17112.1"/>
    <property type="molecule type" value="Genomic_DNA"/>
</dbReference>
<dbReference type="InterPro" id="IPR007487">
    <property type="entry name" value="ABC_transpt-TYRBP-like"/>
</dbReference>
<evidence type="ECO:0000256" key="7">
    <source>
        <dbReference type="ARBA" id="ARBA00023012"/>
    </source>
</evidence>
<dbReference type="InterPro" id="IPR035965">
    <property type="entry name" value="PAS-like_dom_sf"/>
</dbReference>
<keyword evidence="8" id="KW-0812">Transmembrane</keyword>
<dbReference type="SUPFAM" id="SSF47384">
    <property type="entry name" value="Homodimeric domain of signal transducing histidine kinase"/>
    <property type="match status" value="1"/>
</dbReference>
<dbReference type="Gene3D" id="3.30.565.10">
    <property type="entry name" value="Histidine kinase-like ATPase, C-terminal domain"/>
    <property type="match status" value="1"/>
</dbReference>
<dbReference type="KEGG" id="amol:AMOL_0283"/>
<organism evidence="12 13">
    <name type="scientific">Malaciobacter molluscorum LMG 25693</name>
    <dbReference type="NCBI Taxonomy" id="870501"/>
    <lineage>
        <taxon>Bacteria</taxon>
        <taxon>Pseudomonadati</taxon>
        <taxon>Campylobacterota</taxon>
        <taxon>Epsilonproteobacteria</taxon>
        <taxon>Campylobacterales</taxon>
        <taxon>Arcobacteraceae</taxon>
        <taxon>Malaciobacter</taxon>
    </lineage>
</organism>
<dbReference type="SUPFAM" id="SSF55874">
    <property type="entry name" value="ATPase domain of HSP90 chaperone/DNA topoisomerase II/histidine kinase"/>
    <property type="match status" value="1"/>
</dbReference>
<dbReference type="PANTHER" id="PTHR43065">
    <property type="entry name" value="SENSOR HISTIDINE KINASE"/>
    <property type="match status" value="1"/>
</dbReference>
<dbReference type="Gene3D" id="1.10.287.130">
    <property type="match status" value="1"/>
</dbReference>
<dbReference type="InterPro" id="IPR036890">
    <property type="entry name" value="HATPase_C_sf"/>
</dbReference>
<dbReference type="PANTHER" id="PTHR43065:SF46">
    <property type="entry name" value="C4-DICARBOXYLATE TRANSPORT SENSOR PROTEIN DCTB"/>
    <property type="match status" value="1"/>
</dbReference>
<protein>
    <recommendedName>
        <fullName evidence="2">histidine kinase</fullName>
        <ecNumber evidence="2">2.7.13.3</ecNumber>
    </recommendedName>
</protein>
<evidence type="ECO:0000313" key="11">
    <source>
        <dbReference type="EMBL" id="AXX91299.1"/>
    </source>
</evidence>
<dbReference type="NCBIfam" id="TIGR00229">
    <property type="entry name" value="sensory_box"/>
    <property type="match status" value="1"/>
</dbReference>
<dbReference type="EC" id="2.7.13.3" evidence="2"/>
<accession>A0A2G1DF23</accession>
<dbReference type="PROSITE" id="PS50112">
    <property type="entry name" value="PAS"/>
    <property type="match status" value="1"/>
</dbReference>
<dbReference type="Gene3D" id="3.30.450.20">
    <property type="entry name" value="PAS domain"/>
    <property type="match status" value="1"/>
</dbReference>
<feature type="transmembrane region" description="Helical" evidence="8">
    <location>
        <begin position="328"/>
        <end position="351"/>
    </location>
</feature>
<feature type="transmembrane region" description="Helical" evidence="8">
    <location>
        <begin position="6"/>
        <end position="26"/>
    </location>
</feature>
<dbReference type="Pfam" id="PF04392">
    <property type="entry name" value="ABC_sub_bind"/>
    <property type="match status" value="1"/>
</dbReference>
<dbReference type="SUPFAM" id="SSF55785">
    <property type="entry name" value="PYP-like sensor domain (PAS domain)"/>
    <property type="match status" value="1"/>
</dbReference>
<dbReference type="InterPro" id="IPR000014">
    <property type="entry name" value="PAS"/>
</dbReference>
<proteinExistence type="predicted"/>
<evidence type="ECO:0000256" key="5">
    <source>
        <dbReference type="ARBA" id="ARBA00022777"/>
    </source>
</evidence>
<sequence>MRKIILLIFFINIHLFAYSILIINSYHKGYQWSDKVIRGLEDVLIQKDYIDFNILYMDSKRISSSEYFESLKNLYKIQLRNRKYDLIIPIDRFAYDFVLENYYELFETEPILAVGIERFSHERVKKYSLQKKVSAILEKRDLFGNVNMIEKNFYNIKKLYIINDKSINGKHTEPLIEDLIKNFNNRIKLQYLKEDDLSSLKNYPFENGSAGLFIRFYKNKNGKLNKNSEIINFIKNSKIPIFVTDSLFVGKGATGGKIVDLYKLGKESGQMALDILNGKDAMVIEYKDFEYFFDYEKLNEFLLSIVNLSEPYTIIHKKKTFFDNYRNLIDFVFTISPLLVFLILGLIHNIYKRKSLEKDLRKRIEFDATMLNAIDSPIFWQDSEGRIVDSNNTFCNLLELSSDYLYGKKLIDLKDNHNIKQIVRMISNYNLNKNNNEFDFIDKDNNKKIYLIKQAKFKEQKIKYEGYVTIFTDITREREIILEKQKNRQFAIQQSKLAEIGEIFSSIAHQWKTPLIEITAIAQELFYTRKSKSQNINEDDSFVKDIMQQVTYMTDTINEFQKFIMPSNKKVDFNIEEAIETMLEIVNHNLKYNNIKISLNIKEGTNLIVHGYKNEVMQSILNIINNARDALLNNYYKDRKIEISLFNEKSDLIIKIIDNAKGINIKNINKIFEPYYTTKEKGHGIGLYMTKVIIEDKMNGKISVENIERGAMFTIRLAQRK</sequence>
<dbReference type="GO" id="GO:0000155">
    <property type="term" value="F:phosphorelay sensor kinase activity"/>
    <property type="evidence" value="ECO:0007669"/>
    <property type="project" value="InterPro"/>
</dbReference>
<feature type="domain" description="PAS" evidence="10">
    <location>
        <begin position="370"/>
        <end position="411"/>
    </location>
</feature>
<evidence type="ECO:0000313" key="12">
    <source>
        <dbReference type="EMBL" id="PHO17112.1"/>
    </source>
</evidence>
<evidence type="ECO:0000256" key="4">
    <source>
        <dbReference type="ARBA" id="ARBA00022741"/>
    </source>
</evidence>
<keyword evidence="8" id="KW-0472">Membrane</keyword>
<dbReference type="EMBL" id="CP032098">
    <property type="protein sequence ID" value="AXX91299.1"/>
    <property type="molecule type" value="Genomic_DNA"/>
</dbReference>
<evidence type="ECO:0000313" key="14">
    <source>
        <dbReference type="Proteomes" id="UP000262712"/>
    </source>
</evidence>
<dbReference type="InterPro" id="IPR003594">
    <property type="entry name" value="HATPase_dom"/>
</dbReference>
<evidence type="ECO:0000256" key="8">
    <source>
        <dbReference type="SAM" id="Phobius"/>
    </source>
</evidence>
<keyword evidence="7" id="KW-0902">Two-component regulatory system</keyword>
<dbReference type="Gene3D" id="3.40.50.2300">
    <property type="match status" value="2"/>
</dbReference>
<dbReference type="SMART" id="SM00387">
    <property type="entry name" value="HATPase_c"/>
    <property type="match status" value="1"/>
</dbReference>
<dbReference type="PROSITE" id="PS50109">
    <property type="entry name" value="HIS_KIN"/>
    <property type="match status" value="1"/>
</dbReference>
<keyword evidence="4" id="KW-0547">Nucleotide-binding</keyword>
<dbReference type="AlphaFoldDB" id="A0A2G1DF23"/>
<keyword evidence="13" id="KW-1185">Reference proteome</keyword>
<keyword evidence="6" id="KW-0067">ATP-binding</keyword>
<comment type="catalytic activity">
    <reaction evidence="1">
        <text>ATP + protein L-histidine = ADP + protein N-phospho-L-histidine.</text>
        <dbReference type="EC" id="2.7.13.3"/>
    </reaction>
</comment>
<reference evidence="11 14" key="2">
    <citation type="submission" date="2018-08" db="EMBL/GenBank/DDBJ databases">
        <title>Complete genome of the Arcobacter molluscorum type strain LMG 25693.</title>
        <authorList>
            <person name="Miller W.G."/>
            <person name="Yee E."/>
            <person name="Bono J.L."/>
        </authorList>
    </citation>
    <scope>NUCLEOTIDE SEQUENCE [LARGE SCALE GENOMIC DNA]</scope>
    <source>
        <strain evidence="11 14">CECT 7696</strain>
    </source>
</reference>
<evidence type="ECO:0000259" key="10">
    <source>
        <dbReference type="PROSITE" id="PS50112"/>
    </source>
</evidence>
<keyword evidence="8" id="KW-1133">Transmembrane helix</keyword>
<evidence type="ECO:0000259" key="9">
    <source>
        <dbReference type="PROSITE" id="PS50109"/>
    </source>
</evidence>
<dbReference type="Proteomes" id="UP000262712">
    <property type="component" value="Chromosome"/>
</dbReference>
<evidence type="ECO:0000256" key="2">
    <source>
        <dbReference type="ARBA" id="ARBA00012438"/>
    </source>
</evidence>
<feature type="domain" description="Histidine kinase" evidence="9">
    <location>
        <begin position="506"/>
        <end position="721"/>
    </location>
</feature>
<dbReference type="Proteomes" id="UP000221222">
    <property type="component" value="Unassembled WGS sequence"/>
</dbReference>
<dbReference type="Pfam" id="PF13426">
    <property type="entry name" value="PAS_9"/>
    <property type="match status" value="1"/>
</dbReference>
<dbReference type="InterPro" id="IPR004358">
    <property type="entry name" value="Sig_transdc_His_kin-like_C"/>
</dbReference>
<evidence type="ECO:0000256" key="1">
    <source>
        <dbReference type="ARBA" id="ARBA00000085"/>
    </source>
</evidence>
<evidence type="ECO:0000256" key="3">
    <source>
        <dbReference type="ARBA" id="ARBA00022679"/>
    </source>
</evidence>
<reference evidence="12 13" key="1">
    <citation type="submission" date="2017-09" db="EMBL/GenBank/DDBJ databases">
        <title>Arcobacter canalis sp. nov., a new species isolated from a water canal contaminated with urban sewage.</title>
        <authorList>
            <person name="Perez-Cataluna A."/>
            <person name="Salas-Masso N."/>
            <person name="Figueras M.J."/>
        </authorList>
    </citation>
    <scope>NUCLEOTIDE SEQUENCE [LARGE SCALE GENOMIC DNA]</scope>
    <source>
        <strain evidence="12 13">F98-3</strain>
    </source>
</reference>
<keyword evidence="3" id="KW-0808">Transferase</keyword>
<name>A0A2G1DF23_9BACT</name>
<gene>
    <name evidence="11" type="ORF">AMOL_0283</name>
    <name evidence="12" type="ORF">CPU12_11895</name>
</gene>
<dbReference type="PRINTS" id="PR00344">
    <property type="entry name" value="BCTRLSENSOR"/>
</dbReference>
<dbReference type="InterPro" id="IPR005467">
    <property type="entry name" value="His_kinase_dom"/>
</dbReference>
<evidence type="ECO:0000313" key="13">
    <source>
        <dbReference type="Proteomes" id="UP000221222"/>
    </source>
</evidence>
<dbReference type="GO" id="GO:0005524">
    <property type="term" value="F:ATP binding"/>
    <property type="evidence" value="ECO:0007669"/>
    <property type="project" value="UniProtKB-KW"/>
</dbReference>
<evidence type="ECO:0000256" key="6">
    <source>
        <dbReference type="ARBA" id="ARBA00022840"/>
    </source>
</evidence>
<keyword evidence="5 11" id="KW-0418">Kinase</keyword>